<feature type="domain" description="DUF4145" evidence="1">
    <location>
        <begin position="2"/>
        <end position="71"/>
    </location>
</feature>
<gene>
    <name evidence="2" type="ORF">NZD89_24405</name>
</gene>
<evidence type="ECO:0000259" key="1">
    <source>
        <dbReference type="Pfam" id="PF13643"/>
    </source>
</evidence>
<evidence type="ECO:0000313" key="3">
    <source>
        <dbReference type="Proteomes" id="UP001164761"/>
    </source>
</evidence>
<dbReference type="EMBL" id="CP104067">
    <property type="protein sequence ID" value="WAH41355.1"/>
    <property type="molecule type" value="Genomic_DNA"/>
</dbReference>
<dbReference type="Proteomes" id="UP001164761">
    <property type="component" value="Chromosome"/>
</dbReference>
<name>A0ABY6ZEN0_9BACL</name>
<sequence>MSLRRTLEMMCKDQGANGKDLYTKLKQLSHQRILPPILSEMGDILKLLGSAAAHGDDAEFDDDVISAIVDFTQIILDYVYNIPVNLKVIQHKITDKGFRKQIDNQSGSLDTPKVNTIKRFLNRFGGFFYLENA</sequence>
<dbReference type="RefSeq" id="WP_268005268.1">
    <property type="nucleotide sequence ID" value="NZ_BSUT01000001.1"/>
</dbReference>
<protein>
    <submittedName>
        <fullName evidence="2">DUF4145 domain-containing protein</fullName>
    </submittedName>
</protein>
<reference evidence="2" key="1">
    <citation type="submission" date="2022-08" db="EMBL/GenBank/DDBJ databases">
        <title>Alicyclobacillus fastidiosus DSM 17978, complete genome.</title>
        <authorList>
            <person name="Wang Q."/>
            <person name="Cai R."/>
            <person name="Wang Z."/>
        </authorList>
    </citation>
    <scope>NUCLEOTIDE SEQUENCE</scope>
    <source>
        <strain evidence="2">DSM 17978</strain>
    </source>
</reference>
<organism evidence="2 3">
    <name type="scientific">Alicyclobacillus fastidiosus</name>
    <dbReference type="NCBI Taxonomy" id="392011"/>
    <lineage>
        <taxon>Bacteria</taxon>
        <taxon>Bacillati</taxon>
        <taxon>Bacillota</taxon>
        <taxon>Bacilli</taxon>
        <taxon>Bacillales</taxon>
        <taxon>Alicyclobacillaceae</taxon>
        <taxon>Alicyclobacillus</taxon>
    </lineage>
</organism>
<dbReference type="Pfam" id="PF13643">
    <property type="entry name" value="DUF4145"/>
    <property type="match status" value="1"/>
</dbReference>
<keyword evidence="3" id="KW-1185">Reference proteome</keyword>
<dbReference type="InterPro" id="IPR025285">
    <property type="entry name" value="DUF4145"/>
</dbReference>
<accession>A0ABY6ZEN0</accession>
<proteinExistence type="predicted"/>
<evidence type="ECO:0000313" key="2">
    <source>
        <dbReference type="EMBL" id="WAH41355.1"/>
    </source>
</evidence>